<evidence type="ECO:0000256" key="1">
    <source>
        <dbReference type="SAM" id="SignalP"/>
    </source>
</evidence>
<dbReference type="EMBL" id="JAGEVF010000003">
    <property type="protein sequence ID" value="MBO3116247.1"/>
    <property type="molecule type" value="Genomic_DNA"/>
</dbReference>
<keyword evidence="3" id="KW-1185">Reference proteome</keyword>
<reference evidence="2 3" key="1">
    <citation type="submission" date="2021-03" db="EMBL/GenBank/DDBJ databases">
        <title>Winogradskyella sp. nov., isolated from costal sediment.</title>
        <authorList>
            <person name="Gao C."/>
        </authorList>
    </citation>
    <scope>NUCLEOTIDE SEQUENCE [LARGE SCALE GENOMIC DNA]</scope>
    <source>
        <strain evidence="2 3">DF17</strain>
    </source>
</reference>
<dbReference type="InterPro" id="IPR011050">
    <property type="entry name" value="Pectin_lyase_fold/virulence"/>
</dbReference>
<dbReference type="SUPFAM" id="SSF51126">
    <property type="entry name" value="Pectin lyase-like"/>
    <property type="match status" value="1"/>
</dbReference>
<proteinExistence type="predicted"/>
<sequence length="351" mass="37525">MKTITKIFKTAMVLCLGLTITALNAQTTHIVNNNAGTAADFDNLQAAIDAAANGDIIHVQQSSTSYGNVTLDKQLTIIGRSHSDASYSSDIGTLELVEGSSNSVIKGLDISSVSEPFVSGGNYGTITDLVFQDNKIGNFPNIGIYRTFNNILMQGNIIGSFSIGTNTSNFLVTNNIFTSSSVSFSMVDTLLFANNIVGYFNGFSITNNTPDLLNISNCLFIGDRFADITVSYFGTGPLQITNCLTYNYDANYNFATGSNITISNSQENIDPLFTFRDGSNGSIGTSGTFNPNLDDLTLQAGSPFINDGIYEAYNFKPLGTPTGLPSLKIDSYDPTVPKNSDLTVTITAKTN</sequence>
<evidence type="ECO:0000313" key="3">
    <source>
        <dbReference type="Proteomes" id="UP000676776"/>
    </source>
</evidence>
<comment type="caution">
    <text evidence="2">The sequence shown here is derived from an EMBL/GenBank/DDBJ whole genome shotgun (WGS) entry which is preliminary data.</text>
</comment>
<dbReference type="Proteomes" id="UP000676776">
    <property type="component" value="Unassembled WGS sequence"/>
</dbReference>
<accession>A0ABS3T0I0</accession>
<name>A0ABS3T0I0_9FLAO</name>
<organism evidence="2 3">
    <name type="scientific">Winogradskyella pelagia</name>
    <dbReference type="NCBI Taxonomy" id="2819984"/>
    <lineage>
        <taxon>Bacteria</taxon>
        <taxon>Pseudomonadati</taxon>
        <taxon>Bacteroidota</taxon>
        <taxon>Flavobacteriia</taxon>
        <taxon>Flavobacteriales</taxon>
        <taxon>Flavobacteriaceae</taxon>
        <taxon>Winogradskyella</taxon>
    </lineage>
</organism>
<evidence type="ECO:0000313" key="2">
    <source>
        <dbReference type="EMBL" id="MBO3116247.1"/>
    </source>
</evidence>
<evidence type="ECO:0008006" key="4">
    <source>
        <dbReference type="Google" id="ProtNLM"/>
    </source>
</evidence>
<protein>
    <recommendedName>
        <fullName evidence="4">Right handed beta helix domain-containing protein</fullName>
    </recommendedName>
</protein>
<dbReference type="RefSeq" id="WP_208153189.1">
    <property type="nucleotide sequence ID" value="NZ_JAGEVF010000003.1"/>
</dbReference>
<feature type="signal peptide" evidence="1">
    <location>
        <begin position="1"/>
        <end position="25"/>
    </location>
</feature>
<feature type="chain" id="PRO_5046188721" description="Right handed beta helix domain-containing protein" evidence="1">
    <location>
        <begin position="26"/>
        <end position="351"/>
    </location>
</feature>
<keyword evidence="1" id="KW-0732">Signal</keyword>
<gene>
    <name evidence="2" type="ORF">J4050_05775</name>
</gene>